<feature type="compositionally biased region" description="Basic residues" evidence="1">
    <location>
        <begin position="28"/>
        <end position="37"/>
    </location>
</feature>
<feature type="domain" description="Transglutaminase-like" evidence="2">
    <location>
        <begin position="324"/>
        <end position="392"/>
    </location>
</feature>
<dbReference type="SUPFAM" id="SSF54001">
    <property type="entry name" value="Cysteine proteinases"/>
    <property type="match status" value="1"/>
</dbReference>
<protein>
    <submittedName>
        <fullName evidence="3">DgyrCDS4427</fullName>
    </submittedName>
</protein>
<dbReference type="EMBL" id="CAJFCJ010000006">
    <property type="protein sequence ID" value="CAD5115455.1"/>
    <property type="molecule type" value="Genomic_DNA"/>
</dbReference>
<dbReference type="InterPro" id="IPR056564">
    <property type="entry name" value="Ig-like_KY"/>
</dbReference>
<dbReference type="InterPro" id="IPR038765">
    <property type="entry name" value="Papain-like_cys_pep_sf"/>
</dbReference>
<gene>
    <name evidence="3" type="ORF">DGYR_LOCUS4196</name>
</gene>
<dbReference type="InterPro" id="IPR053041">
    <property type="entry name" value="Transglut-like_Superfamily_Mod"/>
</dbReference>
<evidence type="ECO:0000313" key="3">
    <source>
        <dbReference type="EMBL" id="CAD5115455.1"/>
    </source>
</evidence>
<evidence type="ECO:0000313" key="4">
    <source>
        <dbReference type="Proteomes" id="UP000549394"/>
    </source>
</evidence>
<dbReference type="AlphaFoldDB" id="A0A7I8VGM5"/>
<name>A0A7I8VGM5_9ANNE</name>
<organism evidence="3 4">
    <name type="scientific">Dimorphilus gyrociliatus</name>
    <dbReference type="NCBI Taxonomy" id="2664684"/>
    <lineage>
        <taxon>Eukaryota</taxon>
        <taxon>Metazoa</taxon>
        <taxon>Spiralia</taxon>
        <taxon>Lophotrochozoa</taxon>
        <taxon>Annelida</taxon>
        <taxon>Polychaeta</taxon>
        <taxon>Polychaeta incertae sedis</taxon>
        <taxon>Dinophilidae</taxon>
        <taxon>Dimorphilus</taxon>
    </lineage>
</organism>
<reference evidence="3 4" key="1">
    <citation type="submission" date="2020-08" db="EMBL/GenBank/DDBJ databases">
        <authorList>
            <person name="Hejnol A."/>
        </authorList>
    </citation>
    <scope>NUCLEOTIDE SEQUENCE [LARGE SCALE GENOMIC DNA]</scope>
</reference>
<dbReference type="InterPro" id="IPR002931">
    <property type="entry name" value="Transglutaminase-like"/>
</dbReference>
<sequence>MPTENMAFSGDEGSGSGMKTAKDEKLPKGCKRRRRRKKDSDATNYSSDYLQSYVAKNYGYDYQKEANPYSYYGTDYLTGYKSSVPQTPYQIPYQFPNQIPNQTPNQAPNQTSYQAGYQTGYEYYSTYMPSESNEPRRSLSRVPSYLKTDQIIVKKIEEKYGTRKITIKRIRENSKNITNQSNEMNKSSERLKKVQIKKLSSELVRTVDSEENKLFYTGYEGPLKPRVQYEPSVPDEVAVEIEKRAPMEKPFKSTVVFEKSDQQALDLSKEIQKSVKELITKLFPAYVSELTIARKIFIWLCSKDLGKFDFEGVGENTDTPENVLLKLKKGLTTYAVVYSTLCKEAGLMCKTIVGYAKGANYVPGMKFNKTQCQHSWNAVFVDGVWRLVDCHWAARRLVGKQSANWDRIKYDLDEYYFMPNPSQLIFTHFPEENCWQLIDNPVTLEQFENLVAVKSAFFKYGLEILSHVDAVIYFDETVQIEIGTTGQELQFQNTLNKEDRKKTTRIERCCMHSVSSEVVRFFVRPLEVGTYHFTIFAREENIEKDKLYNEVCEYSLECKSISKGVKRFPPAYRPIWGASNKFSRYGLGVKHKEIIQNTTKGTLDLRYTINRPLRFLAELMTEDWNDKELSKYVLTRLCDDTAIFTVKPPVTGEFTLNIYANDPIKEGNELTHIYQYLVVCNSISDPPPVPMPILPAGFLSAQPAYYNTPVKALSTTDPYIVLYKQQTTMLFTTDDKTVLTWELFSSSDENPKEYHSYIFQMSKDNIITLLINLPVTPHIYKLLIFSGDRPHKDDKEIRFKSIFNYLIECRAKDDGKEIYPFPTQLDSWGEGMKLLEPFYINQSGDVKFSLIIPEAKAVAVVMASLKWNHLKKVGDNWTSSVCIDSIRDTLTVCAKFKGVSSKYTALLEYKGRE</sequence>
<dbReference type="Gene3D" id="3.10.620.30">
    <property type="match status" value="1"/>
</dbReference>
<dbReference type="OrthoDB" id="6129702at2759"/>
<dbReference type="SMART" id="SM00460">
    <property type="entry name" value="TGc"/>
    <property type="match status" value="1"/>
</dbReference>
<keyword evidence="4" id="KW-1185">Reference proteome</keyword>
<dbReference type="PANTHER" id="PTHR47020">
    <property type="entry name" value="HILLARIN"/>
    <property type="match status" value="1"/>
</dbReference>
<dbReference type="Proteomes" id="UP000549394">
    <property type="component" value="Unassembled WGS sequence"/>
</dbReference>
<evidence type="ECO:0000256" key="1">
    <source>
        <dbReference type="SAM" id="MobiDB-lite"/>
    </source>
</evidence>
<dbReference type="Pfam" id="PF23265">
    <property type="entry name" value="Ig-like_KY"/>
    <property type="match status" value="3"/>
</dbReference>
<accession>A0A7I8VGM5</accession>
<evidence type="ECO:0000259" key="2">
    <source>
        <dbReference type="SMART" id="SM00460"/>
    </source>
</evidence>
<comment type="caution">
    <text evidence="3">The sequence shown here is derived from an EMBL/GenBank/DDBJ whole genome shotgun (WGS) entry which is preliminary data.</text>
</comment>
<feature type="region of interest" description="Disordered" evidence="1">
    <location>
        <begin position="1"/>
        <end position="45"/>
    </location>
</feature>
<proteinExistence type="predicted"/>
<dbReference type="Pfam" id="PF01841">
    <property type="entry name" value="Transglut_core"/>
    <property type="match status" value="1"/>
</dbReference>
<dbReference type="PANTHER" id="PTHR47020:SF1">
    <property type="entry name" value="HILLARIN"/>
    <property type="match status" value="1"/>
</dbReference>